<name>A0A938BPM9_9BACT</name>
<accession>A0A938BPM9</accession>
<dbReference type="CDD" id="cd00102">
    <property type="entry name" value="IPT"/>
    <property type="match status" value="1"/>
</dbReference>
<dbReference type="Gene3D" id="2.60.40.10">
    <property type="entry name" value="Immunoglobulins"/>
    <property type="match status" value="1"/>
</dbReference>
<gene>
    <name evidence="1" type="ORF">FJZ00_14135</name>
</gene>
<sequence>MAGLSRISDGNPTDNGAVGAALMVRGRHFGFKRGTRFAVHFPNGVADKPDRVSDEEIRVKVP</sequence>
<dbReference type="InterPro" id="IPR013783">
    <property type="entry name" value="Ig-like_fold"/>
</dbReference>
<protein>
    <submittedName>
        <fullName evidence="1">Uncharacterized protein</fullName>
    </submittedName>
</protein>
<evidence type="ECO:0000313" key="1">
    <source>
        <dbReference type="EMBL" id="MBM3276289.1"/>
    </source>
</evidence>
<organism evidence="1 2">
    <name type="scientific">Candidatus Tanganyikabacteria bacterium</name>
    <dbReference type="NCBI Taxonomy" id="2961651"/>
    <lineage>
        <taxon>Bacteria</taxon>
        <taxon>Bacillati</taxon>
        <taxon>Candidatus Sericytochromatia</taxon>
        <taxon>Candidatus Tanganyikabacteria</taxon>
    </lineage>
</organism>
<dbReference type="AlphaFoldDB" id="A0A938BPM9"/>
<dbReference type="Proteomes" id="UP000703893">
    <property type="component" value="Unassembled WGS sequence"/>
</dbReference>
<dbReference type="EMBL" id="VGJX01000952">
    <property type="protein sequence ID" value="MBM3276289.1"/>
    <property type="molecule type" value="Genomic_DNA"/>
</dbReference>
<reference evidence="1 2" key="1">
    <citation type="submission" date="2019-03" db="EMBL/GenBank/DDBJ databases">
        <title>Lake Tanganyika Metagenome-Assembled Genomes (MAGs).</title>
        <authorList>
            <person name="Tran P."/>
        </authorList>
    </citation>
    <scope>NUCLEOTIDE SEQUENCE [LARGE SCALE GENOMIC DNA]</scope>
    <source>
        <strain evidence="1">K_DeepCast_65m_m2_236</strain>
    </source>
</reference>
<evidence type="ECO:0000313" key="2">
    <source>
        <dbReference type="Proteomes" id="UP000703893"/>
    </source>
</evidence>
<proteinExistence type="predicted"/>
<comment type="caution">
    <text evidence="1">The sequence shown here is derived from an EMBL/GenBank/DDBJ whole genome shotgun (WGS) entry which is preliminary data.</text>
</comment>